<dbReference type="AlphaFoldDB" id="X0U4C9"/>
<proteinExistence type="predicted"/>
<feature type="transmembrane region" description="Helical" evidence="1">
    <location>
        <begin position="84"/>
        <end position="104"/>
    </location>
</feature>
<keyword evidence="1" id="KW-0812">Transmembrane</keyword>
<comment type="caution">
    <text evidence="2">The sequence shown here is derived from an EMBL/GenBank/DDBJ whole genome shotgun (WGS) entry which is preliminary data.</text>
</comment>
<feature type="transmembrane region" description="Helical" evidence="1">
    <location>
        <begin position="7"/>
        <end position="27"/>
    </location>
</feature>
<keyword evidence="1" id="KW-0472">Membrane</keyword>
<feature type="non-terminal residue" evidence="2">
    <location>
        <position position="1"/>
    </location>
</feature>
<organism evidence="2">
    <name type="scientific">marine sediment metagenome</name>
    <dbReference type="NCBI Taxonomy" id="412755"/>
    <lineage>
        <taxon>unclassified sequences</taxon>
        <taxon>metagenomes</taxon>
        <taxon>ecological metagenomes</taxon>
    </lineage>
</organism>
<protein>
    <submittedName>
        <fullName evidence="2">Uncharacterized protein</fullName>
    </submittedName>
</protein>
<name>X0U4C9_9ZZZZ</name>
<accession>X0U4C9</accession>
<evidence type="ECO:0000256" key="1">
    <source>
        <dbReference type="SAM" id="Phobius"/>
    </source>
</evidence>
<gene>
    <name evidence="2" type="ORF">S01H1_19575</name>
</gene>
<evidence type="ECO:0000313" key="2">
    <source>
        <dbReference type="EMBL" id="GAF95247.1"/>
    </source>
</evidence>
<feature type="transmembrane region" description="Helical" evidence="1">
    <location>
        <begin position="124"/>
        <end position="148"/>
    </location>
</feature>
<reference evidence="2" key="1">
    <citation type="journal article" date="2014" name="Front. Microbiol.">
        <title>High frequency of phylogenetically diverse reductive dehalogenase-homologous genes in deep subseafloor sedimentary metagenomes.</title>
        <authorList>
            <person name="Kawai M."/>
            <person name="Futagami T."/>
            <person name="Toyoda A."/>
            <person name="Takaki Y."/>
            <person name="Nishi S."/>
            <person name="Hori S."/>
            <person name="Arai W."/>
            <person name="Tsubouchi T."/>
            <person name="Morono Y."/>
            <person name="Uchiyama I."/>
            <person name="Ito T."/>
            <person name="Fujiyama A."/>
            <person name="Inagaki F."/>
            <person name="Takami H."/>
        </authorList>
    </citation>
    <scope>NUCLEOTIDE SEQUENCE</scope>
    <source>
        <strain evidence="2">Expedition CK06-06</strain>
    </source>
</reference>
<feature type="transmembrane region" description="Helical" evidence="1">
    <location>
        <begin position="59"/>
        <end position="77"/>
    </location>
</feature>
<sequence>AQTRQPVLRSSLLIWALMAGGFLFLAADELFEIHEQVDLAIHSLFEITETSLTDRIDDLLVLLYLVIGLAAVCIARSELWRYRVTLPFFAAGFVLALGMVVLDVLTNDVDLLRMLLPGVHLGSIFLWAVVAEDVLKVLAEAFFLLGFIQALHMTRRMDAEPSAGLDTWRSS</sequence>
<dbReference type="EMBL" id="BARS01010588">
    <property type="protein sequence ID" value="GAF95247.1"/>
    <property type="molecule type" value="Genomic_DNA"/>
</dbReference>
<keyword evidence="1" id="KW-1133">Transmembrane helix</keyword>